<dbReference type="SUPFAM" id="SSF56399">
    <property type="entry name" value="ADP-ribosylation"/>
    <property type="match status" value="1"/>
</dbReference>
<dbReference type="PANTHER" id="PTHR34129">
    <property type="entry name" value="BLR1139 PROTEIN"/>
    <property type="match status" value="1"/>
</dbReference>
<evidence type="ECO:0000313" key="2">
    <source>
        <dbReference type="Proteomes" id="UP000321464"/>
    </source>
</evidence>
<dbReference type="Pfam" id="PF06108">
    <property type="entry name" value="DUF952"/>
    <property type="match status" value="1"/>
</dbReference>
<dbReference type="Proteomes" id="UP000321464">
    <property type="component" value="Unassembled WGS sequence"/>
</dbReference>
<organism evidence="1 2">
    <name type="scientific">Novosphingobium sediminis</name>
    <dbReference type="NCBI Taxonomy" id="707214"/>
    <lineage>
        <taxon>Bacteria</taxon>
        <taxon>Pseudomonadati</taxon>
        <taxon>Pseudomonadota</taxon>
        <taxon>Alphaproteobacteria</taxon>
        <taxon>Sphingomonadales</taxon>
        <taxon>Sphingomonadaceae</taxon>
        <taxon>Novosphingobium</taxon>
    </lineage>
</organism>
<protein>
    <recommendedName>
        <fullName evidence="3">Dihydroorotate dehydrogenase</fullName>
    </recommendedName>
</protein>
<sequence length="114" mass="11873">MSELDVTAYKVLTADQMAVLLKDGVFLGAPIDIADGYIHLSTAAQVTETVDKHFAGQADLHVAAVDLAALGDAVKWEPSRGGQLFPHIYAPLPLSAVTAHMPLARGADGAVVVP</sequence>
<accession>A0A512AFD7</accession>
<dbReference type="AlphaFoldDB" id="A0A512AFD7"/>
<name>A0A512AFD7_9SPHN</name>
<dbReference type="InterPro" id="IPR009297">
    <property type="entry name" value="DUF952"/>
</dbReference>
<proteinExistence type="predicted"/>
<reference evidence="1 2" key="1">
    <citation type="submission" date="2019-07" db="EMBL/GenBank/DDBJ databases">
        <title>Whole genome shotgun sequence of Novosphingobium sediminis NBRC 106119.</title>
        <authorList>
            <person name="Hosoyama A."/>
            <person name="Uohara A."/>
            <person name="Ohji S."/>
            <person name="Ichikawa N."/>
        </authorList>
    </citation>
    <scope>NUCLEOTIDE SEQUENCE [LARGE SCALE GENOMIC DNA]</scope>
    <source>
        <strain evidence="1 2">NBRC 106119</strain>
    </source>
</reference>
<evidence type="ECO:0008006" key="3">
    <source>
        <dbReference type="Google" id="ProtNLM"/>
    </source>
</evidence>
<dbReference type="Gene3D" id="3.20.170.20">
    <property type="entry name" value="Protein of unknown function DUF952"/>
    <property type="match status" value="1"/>
</dbReference>
<comment type="caution">
    <text evidence="1">The sequence shown here is derived from an EMBL/GenBank/DDBJ whole genome shotgun (WGS) entry which is preliminary data.</text>
</comment>
<keyword evidence="2" id="KW-1185">Reference proteome</keyword>
<dbReference type="RefSeq" id="WP_147157806.1">
    <property type="nucleotide sequence ID" value="NZ_BJYR01000002.1"/>
</dbReference>
<dbReference type="PANTHER" id="PTHR34129:SF1">
    <property type="entry name" value="DUF952 DOMAIN-CONTAINING PROTEIN"/>
    <property type="match status" value="1"/>
</dbReference>
<gene>
    <name evidence="1" type="ORF">NSE01_02420</name>
</gene>
<dbReference type="EMBL" id="BJYR01000002">
    <property type="protein sequence ID" value="GEN98409.1"/>
    <property type="molecule type" value="Genomic_DNA"/>
</dbReference>
<evidence type="ECO:0000313" key="1">
    <source>
        <dbReference type="EMBL" id="GEN98409.1"/>
    </source>
</evidence>
<dbReference type="OrthoDB" id="9799937at2"/>